<evidence type="ECO:0000313" key="5">
    <source>
        <dbReference type="WBParaSite" id="TCNE_0001332901-mRNA-1"/>
    </source>
</evidence>
<dbReference type="EMBL" id="UYWY01021674">
    <property type="protein sequence ID" value="VDM44650.1"/>
    <property type="molecule type" value="Genomic_DNA"/>
</dbReference>
<dbReference type="PANTHER" id="PTHR43319:SF3">
    <property type="entry name" value="BETA-LACTAMASE-RELATED DOMAIN-CONTAINING PROTEIN"/>
    <property type="match status" value="1"/>
</dbReference>
<evidence type="ECO:0000256" key="1">
    <source>
        <dbReference type="SAM" id="SignalP"/>
    </source>
</evidence>
<feature type="signal peptide" evidence="1">
    <location>
        <begin position="1"/>
        <end position="16"/>
    </location>
</feature>
<sequence length="184" mass="20352">MRISLPMLTAVACAGAAGLAWYSRRSSKIIDKKIPEGTLHPRLEPLRSIFESVLNKEKEGLALAVYCNGELLADLYGGYADRQSSRPWNSDTLAAVFSTGKALGSLIVAMLVSRDRLQYEEQVAKYWPAFAANGKESITVQSIMEHKVIVGVRVFFQAGLIKFAEDFDIHKADDPEFIATLIEK</sequence>
<dbReference type="InterPro" id="IPR052907">
    <property type="entry name" value="Beta-lactamase/esterase"/>
</dbReference>
<feature type="chain" id="PRO_5044553487" evidence="1">
    <location>
        <begin position="17"/>
        <end position="184"/>
    </location>
</feature>
<keyword evidence="1" id="KW-0732">Signal</keyword>
<dbReference type="Gene3D" id="3.40.710.10">
    <property type="entry name" value="DD-peptidase/beta-lactamase superfamily"/>
    <property type="match status" value="1"/>
</dbReference>
<feature type="domain" description="Beta-lactamase-related" evidence="2">
    <location>
        <begin position="57"/>
        <end position="147"/>
    </location>
</feature>
<dbReference type="InterPro" id="IPR012338">
    <property type="entry name" value="Beta-lactam/transpept-like"/>
</dbReference>
<evidence type="ECO:0000259" key="2">
    <source>
        <dbReference type="Pfam" id="PF00144"/>
    </source>
</evidence>
<evidence type="ECO:0000313" key="3">
    <source>
        <dbReference type="EMBL" id="VDM44650.1"/>
    </source>
</evidence>
<dbReference type="AlphaFoldDB" id="A0A183UXV9"/>
<evidence type="ECO:0000313" key="4">
    <source>
        <dbReference type="Proteomes" id="UP000050794"/>
    </source>
</evidence>
<protein>
    <submittedName>
        <fullName evidence="5">Beta-lactamase domain-containing protein</fullName>
    </submittedName>
</protein>
<dbReference type="PANTHER" id="PTHR43319">
    <property type="entry name" value="BETA-LACTAMASE-RELATED"/>
    <property type="match status" value="1"/>
</dbReference>
<reference evidence="5" key="1">
    <citation type="submission" date="2016-06" db="UniProtKB">
        <authorList>
            <consortium name="WormBaseParasite"/>
        </authorList>
    </citation>
    <scope>IDENTIFICATION</scope>
</reference>
<name>A0A183UXV9_TOXCA</name>
<reference evidence="3 4" key="2">
    <citation type="submission" date="2018-11" db="EMBL/GenBank/DDBJ databases">
        <authorList>
            <consortium name="Pathogen Informatics"/>
        </authorList>
    </citation>
    <scope>NUCLEOTIDE SEQUENCE [LARGE SCALE GENOMIC DNA]</scope>
</reference>
<proteinExistence type="predicted"/>
<dbReference type="SUPFAM" id="SSF56601">
    <property type="entry name" value="beta-lactamase/transpeptidase-like"/>
    <property type="match status" value="1"/>
</dbReference>
<accession>A0A183UXV9</accession>
<organism evidence="4 5">
    <name type="scientific">Toxocara canis</name>
    <name type="common">Canine roundworm</name>
    <dbReference type="NCBI Taxonomy" id="6265"/>
    <lineage>
        <taxon>Eukaryota</taxon>
        <taxon>Metazoa</taxon>
        <taxon>Ecdysozoa</taxon>
        <taxon>Nematoda</taxon>
        <taxon>Chromadorea</taxon>
        <taxon>Rhabditida</taxon>
        <taxon>Spirurina</taxon>
        <taxon>Ascaridomorpha</taxon>
        <taxon>Ascaridoidea</taxon>
        <taxon>Toxocaridae</taxon>
        <taxon>Toxocara</taxon>
    </lineage>
</organism>
<dbReference type="Proteomes" id="UP000050794">
    <property type="component" value="Unassembled WGS sequence"/>
</dbReference>
<gene>
    <name evidence="3" type="ORF">TCNE_LOCUS13329</name>
</gene>
<dbReference type="InterPro" id="IPR001466">
    <property type="entry name" value="Beta-lactam-related"/>
</dbReference>
<dbReference type="WBParaSite" id="TCNE_0001332901-mRNA-1">
    <property type="protein sequence ID" value="TCNE_0001332901-mRNA-1"/>
    <property type="gene ID" value="TCNE_0001332901"/>
</dbReference>
<dbReference type="Pfam" id="PF00144">
    <property type="entry name" value="Beta-lactamase"/>
    <property type="match status" value="1"/>
</dbReference>
<keyword evidence="4" id="KW-1185">Reference proteome</keyword>